<dbReference type="EMBL" id="BASZ01000006">
    <property type="protein sequence ID" value="GAD49690.1"/>
    <property type="molecule type" value="Genomic_DNA"/>
</dbReference>
<evidence type="ECO:0000256" key="1">
    <source>
        <dbReference type="SAM" id="SignalP"/>
    </source>
</evidence>
<dbReference type="KEGG" id="ntd:EGO55_18745"/>
<organism evidence="2 3">
    <name type="scientific">Caenibius tardaugens NBRC 16725</name>
    <dbReference type="NCBI Taxonomy" id="1219035"/>
    <lineage>
        <taxon>Bacteria</taxon>
        <taxon>Pseudomonadati</taxon>
        <taxon>Pseudomonadota</taxon>
        <taxon>Alphaproteobacteria</taxon>
        <taxon>Sphingomonadales</taxon>
        <taxon>Erythrobacteraceae</taxon>
        <taxon>Caenibius</taxon>
    </lineage>
</organism>
<dbReference type="InterPro" id="IPR058248">
    <property type="entry name" value="Lxx211020-like"/>
</dbReference>
<dbReference type="AlphaFoldDB" id="U2YLY1"/>
<evidence type="ECO:0008006" key="4">
    <source>
        <dbReference type="Google" id="ProtNLM"/>
    </source>
</evidence>
<evidence type="ECO:0000313" key="3">
    <source>
        <dbReference type="Proteomes" id="UP000016568"/>
    </source>
</evidence>
<dbReference type="Proteomes" id="UP000016568">
    <property type="component" value="Unassembled WGS sequence"/>
</dbReference>
<dbReference type="SUPFAM" id="SSF110087">
    <property type="entry name" value="DR1885-like metal-binding protein"/>
    <property type="match status" value="1"/>
</dbReference>
<keyword evidence="1" id="KW-0732">Signal</keyword>
<reference evidence="2 3" key="1">
    <citation type="submission" date="2013-09" db="EMBL/GenBank/DDBJ databases">
        <title>Whole genome shotgun sequence of Novosphingobium tardaugens NBRC 16725.</title>
        <authorList>
            <person name="Isaki S."/>
            <person name="Hosoyama A."/>
            <person name="Tsuchikane K."/>
            <person name="Katsumata H."/>
            <person name="Ando Y."/>
            <person name="Yamazaki S."/>
            <person name="Fujita N."/>
        </authorList>
    </citation>
    <scope>NUCLEOTIDE SEQUENCE [LARGE SCALE GENOMIC DNA]</scope>
    <source>
        <strain evidence="2 3">NBRC 16725</strain>
    </source>
</reference>
<protein>
    <recommendedName>
        <fullName evidence="4">Copper chaperone PCu(A)C</fullName>
    </recommendedName>
</protein>
<dbReference type="OrthoDB" id="9796962at2"/>
<proteinExistence type="predicted"/>
<comment type="caution">
    <text evidence="2">The sequence shown here is derived from an EMBL/GenBank/DDBJ whole genome shotgun (WGS) entry which is preliminary data.</text>
</comment>
<evidence type="ECO:0000313" key="2">
    <source>
        <dbReference type="EMBL" id="GAD49690.1"/>
    </source>
</evidence>
<dbReference type="eggNOG" id="COG2847">
    <property type="taxonomic scope" value="Bacteria"/>
</dbReference>
<sequence length="165" mass="17406">MKAFHHAIVASSLSLAIAAPLLARDYVSGAITVAHPWARKTAQGQPTGGGFMVITNKGKADDRLIGGTTPIAAEVQIHTVSMDGGIMRMRRLVDGLPIAAGASVELRPGSYHLMFIGLKAPLQAGTTVPVTLQFQRAGQVRVEFAVQSMTANPGMPAMDRDHAPR</sequence>
<accession>U2YLY1</accession>
<dbReference type="PANTHER" id="PTHR36302:SF1">
    <property type="entry name" value="COPPER CHAPERONE PCU(A)C"/>
    <property type="match status" value="1"/>
</dbReference>
<name>U2YLY1_9SPHN</name>
<gene>
    <name evidence="2" type="ORF">NT2_06_01300</name>
</gene>
<dbReference type="InterPro" id="IPR007410">
    <property type="entry name" value="LpqE-like"/>
</dbReference>
<dbReference type="Gene3D" id="2.60.40.1890">
    <property type="entry name" value="PCu(A)C copper chaperone"/>
    <property type="match status" value="1"/>
</dbReference>
<dbReference type="Pfam" id="PF04314">
    <property type="entry name" value="PCuAC"/>
    <property type="match status" value="1"/>
</dbReference>
<dbReference type="InterPro" id="IPR036182">
    <property type="entry name" value="PCuAC_sf"/>
</dbReference>
<feature type="chain" id="PRO_5030177753" description="Copper chaperone PCu(A)C" evidence="1">
    <location>
        <begin position="24"/>
        <end position="165"/>
    </location>
</feature>
<keyword evidence="3" id="KW-1185">Reference proteome</keyword>
<dbReference type="PANTHER" id="PTHR36302">
    <property type="entry name" value="BLR7088 PROTEIN"/>
    <property type="match status" value="1"/>
</dbReference>
<feature type="signal peptide" evidence="1">
    <location>
        <begin position="1"/>
        <end position="23"/>
    </location>
</feature>
<dbReference type="RefSeq" id="WP_021690595.1">
    <property type="nucleotide sequence ID" value="NZ_BASZ01000006.1"/>
</dbReference>